<reference evidence="2 3" key="1">
    <citation type="submission" date="2018-03" db="EMBL/GenBank/DDBJ databases">
        <authorList>
            <person name="Keele B.F."/>
        </authorList>
    </citation>
    <scope>NUCLEOTIDE SEQUENCE [LARGE SCALE GENOMIC DNA]</scope>
    <source>
        <strain evidence="2 3">IB-3</strain>
    </source>
</reference>
<gene>
    <name evidence="2" type="ORF">C7S10_21300</name>
</gene>
<dbReference type="AlphaFoldDB" id="A0A2R7YS05"/>
<dbReference type="Proteomes" id="UP000244867">
    <property type="component" value="Unassembled WGS sequence"/>
</dbReference>
<keyword evidence="1" id="KW-1133">Transmembrane helix</keyword>
<evidence type="ECO:0000313" key="2">
    <source>
        <dbReference type="EMBL" id="PUA79014.1"/>
    </source>
</evidence>
<protein>
    <recommendedName>
        <fullName evidence="4">DUF4175 domain-containing protein</fullName>
    </recommendedName>
</protein>
<feature type="transmembrane region" description="Helical" evidence="1">
    <location>
        <begin position="39"/>
        <end position="56"/>
    </location>
</feature>
<organism evidence="2 3">
    <name type="scientific">Nocardioides currus</name>
    <dbReference type="NCBI Taxonomy" id="2133958"/>
    <lineage>
        <taxon>Bacteria</taxon>
        <taxon>Bacillati</taxon>
        <taxon>Actinomycetota</taxon>
        <taxon>Actinomycetes</taxon>
        <taxon>Propionibacteriales</taxon>
        <taxon>Nocardioidaceae</taxon>
        <taxon>Nocardioides</taxon>
    </lineage>
</organism>
<proteinExistence type="predicted"/>
<dbReference type="OrthoDB" id="3790019at2"/>
<evidence type="ECO:0000313" key="3">
    <source>
        <dbReference type="Proteomes" id="UP000244867"/>
    </source>
</evidence>
<evidence type="ECO:0000256" key="1">
    <source>
        <dbReference type="SAM" id="Phobius"/>
    </source>
</evidence>
<evidence type="ECO:0008006" key="4">
    <source>
        <dbReference type="Google" id="ProtNLM"/>
    </source>
</evidence>
<keyword evidence="1" id="KW-0812">Transmembrane</keyword>
<feature type="transmembrane region" description="Helical" evidence="1">
    <location>
        <begin position="12"/>
        <end position="33"/>
    </location>
</feature>
<feature type="transmembrane region" description="Helical" evidence="1">
    <location>
        <begin position="68"/>
        <end position="91"/>
    </location>
</feature>
<sequence length="94" mass="10001">MPDEEPARAADASPYAFAGMIGLAAVFFLVAATPTVVDAPWWAVALLLVGWAAGLVQGCRWFVRRPVAVLVLSVALGVGWFAVVLAGARWFDWA</sequence>
<dbReference type="EMBL" id="PYXZ01000013">
    <property type="protein sequence ID" value="PUA79014.1"/>
    <property type="molecule type" value="Genomic_DNA"/>
</dbReference>
<keyword evidence="1" id="KW-0472">Membrane</keyword>
<keyword evidence="3" id="KW-1185">Reference proteome</keyword>
<comment type="caution">
    <text evidence="2">The sequence shown here is derived from an EMBL/GenBank/DDBJ whole genome shotgun (WGS) entry which is preliminary data.</text>
</comment>
<dbReference type="RefSeq" id="WP_108346827.1">
    <property type="nucleotide sequence ID" value="NZ_PYXZ01000013.1"/>
</dbReference>
<accession>A0A2R7YS05</accession>
<name>A0A2R7YS05_9ACTN</name>